<dbReference type="PANTHER" id="PTHR47221:SF7">
    <property type="entry name" value="FIBRINOGEN BETA CHAIN"/>
    <property type="match status" value="1"/>
</dbReference>
<proteinExistence type="predicted"/>
<accession>A0AAD9UCL1</accession>
<dbReference type="InterPro" id="IPR036056">
    <property type="entry name" value="Fibrinogen-like_C"/>
</dbReference>
<dbReference type="AlphaFoldDB" id="A0AAD9UCL1"/>
<dbReference type="SMART" id="SM00186">
    <property type="entry name" value="FBG"/>
    <property type="match status" value="1"/>
</dbReference>
<dbReference type="GO" id="GO:0034116">
    <property type="term" value="P:positive regulation of heterotypic cell-cell adhesion"/>
    <property type="evidence" value="ECO:0007669"/>
    <property type="project" value="TreeGrafter"/>
</dbReference>
<name>A0AAD9UCL1_RIDPI</name>
<dbReference type="PROSITE" id="PS00514">
    <property type="entry name" value="FIBRINOGEN_C_1"/>
    <property type="match status" value="1"/>
</dbReference>
<keyword evidence="6" id="KW-1185">Reference proteome</keyword>
<keyword evidence="3" id="KW-1015">Disulfide bond</keyword>
<gene>
    <name evidence="5" type="ORF">NP493_265g01053</name>
</gene>
<evidence type="ECO:0000256" key="1">
    <source>
        <dbReference type="ARBA" id="ARBA00004613"/>
    </source>
</evidence>
<keyword evidence="2" id="KW-0964">Secreted</keyword>
<evidence type="ECO:0000313" key="5">
    <source>
        <dbReference type="EMBL" id="KAK2184473.1"/>
    </source>
</evidence>
<feature type="domain" description="Fibrinogen C-terminal" evidence="4">
    <location>
        <begin position="1"/>
        <end position="145"/>
    </location>
</feature>
<dbReference type="GO" id="GO:0030674">
    <property type="term" value="F:protein-macromolecule adaptor activity"/>
    <property type="evidence" value="ECO:0007669"/>
    <property type="project" value="TreeGrafter"/>
</dbReference>
<dbReference type="InterPro" id="IPR037579">
    <property type="entry name" value="FIB_ANG-like"/>
</dbReference>
<sequence length="160" mass="18924">MTSHRRWVFVLGDYKLRIEMTDWDGKSYWVEYSHFRLGDEANKYSLHAHGYSGTAGDSLTADWVSHNNLPFSTKDNDNDKRFYDNCAEHYHGAWWFNSCFESHLNGVYYHRGSHRDYFVRNGIQWNALHAHASLKQVTMMITPNPNVTEEMQDELRNDLK</sequence>
<dbReference type="InterPro" id="IPR014716">
    <property type="entry name" value="Fibrinogen_a/b/g_C_1"/>
</dbReference>
<protein>
    <recommendedName>
        <fullName evidence="4">Fibrinogen C-terminal domain-containing protein</fullName>
    </recommendedName>
</protein>
<dbReference type="Gene3D" id="3.90.215.10">
    <property type="entry name" value="Gamma Fibrinogen, chain A, domain 1"/>
    <property type="match status" value="1"/>
</dbReference>
<dbReference type="Pfam" id="PF00147">
    <property type="entry name" value="Fibrinogen_C"/>
    <property type="match status" value="1"/>
</dbReference>
<reference evidence="5" key="1">
    <citation type="journal article" date="2023" name="Mol. Biol. Evol.">
        <title>Third-Generation Sequencing Reveals the Adaptive Role of the Epigenome in Three Deep-Sea Polychaetes.</title>
        <authorList>
            <person name="Perez M."/>
            <person name="Aroh O."/>
            <person name="Sun Y."/>
            <person name="Lan Y."/>
            <person name="Juniper S.K."/>
            <person name="Young C.R."/>
            <person name="Angers B."/>
            <person name="Qian P.Y."/>
        </authorList>
    </citation>
    <scope>NUCLEOTIDE SEQUENCE</scope>
    <source>
        <strain evidence="5">R07B-5</strain>
    </source>
</reference>
<evidence type="ECO:0000256" key="3">
    <source>
        <dbReference type="ARBA" id="ARBA00023157"/>
    </source>
</evidence>
<dbReference type="PANTHER" id="PTHR47221">
    <property type="entry name" value="FIBRINOGEN ALPHA CHAIN"/>
    <property type="match status" value="1"/>
</dbReference>
<dbReference type="GO" id="GO:0005577">
    <property type="term" value="C:fibrinogen complex"/>
    <property type="evidence" value="ECO:0007669"/>
    <property type="project" value="TreeGrafter"/>
</dbReference>
<comment type="subcellular location">
    <subcellularLocation>
        <location evidence="1">Secreted</location>
    </subcellularLocation>
</comment>
<dbReference type="InterPro" id="IPR020837">
    <property type="entry name" value="Fibrinogen_CS"/>
</dbReference>
<evidence type="ECO:0000313" key="6">
    <source>
        <dbReference type="Proteomes" id="UP001209878"/>
    </source>
</evidence>
<dbReference type="PROSITE" id="PS51406">
    <property type="entry name" value="FIBRINOGEN_C_2"/>
    <property type="match status" value="1"/>
</dbReference>
<organism evidence="5 6">
    <name type="scientific">Ridgeia piscesae</name>
    <name type="common">Tubeworm</name>
    <dbReference type="NCBI Taxonomy" id="27915"/>
    <lineage>
        <taxon>Eukaryota</taxon>
        <taxon>Metazoa</taxon>
        <taxon>Spiralia</taxon>
        <taxon>Lophotrochozoa</taxon>
        <taxon>Annelida</taxon>
        <taxon>Polychaeta</taxon>
        <taxon>Sedentaria</taxon>
        <taxon>Canalipalpata</taxon>
        <taxon>Sabellida</taxon>
        <taxon>Siboglinidae</taxon>
        <taxon>Ridgeia</taxon>
    </lineage>
</organism>
<dbReference type="InterPro" id="IPR002181">
    <property type="entry name" value="Fibrinogen_a/b/g_C_dom"/>
</dbReference>
<evidence type="ECO:0000259" key="4">
    <source>
        <dbReference type="PROSITE" id="PS51406"/>
    </source>
</evidence>
<dbReference type="EMBL" id="JAODUO010000264">
    <property type="protein sequence ID" value="KAK2184473.1"/>
    <property type="molecule type" value="Genomic_DNA"/>
</dbReference>
<comment type="caution">
    <text evidence="5">The sequence shown here is derived from an EMBL/GenBank/DDBJ whole genome shotgun (WGS) entry which is preliminary data.</text>
</comment>
<dbReference type="SUPFAM" id="SSF56496">
    <property type="entry name" value="Fibrinogen C-terminal domain-like"/>
    <property type="match status" value="1"/>
</dbReference>
<dbReference type="GO" id="GO:0005201">
    <property type="term" value="F:extracellular matrix structural constituent"/>
    <property type="evidence" value="ECO:0007669"/>
    <property type="project" value="TreeGrafter"/>
</dbReference>
<evidence type="ECO:0000256" key="2">
    <source>
        <dbReference type="ARBA" id="ARBA00022525"/>
    </source>
</evidence>
<dbReference type="Proteomes" id="UP001209878">
    <property type="component" value="Unassembled WGS sequence"/>
</dbReference>